<protein>
    <submittedName>
        <fullName evidence="1">Uncharacterized protein</fullName>
    </submittedName>
</protein>
<dbReference type="Proteomes" id="UP001201262">
    <property type="component" value="Unassembled WGS sequence"/>
</dbReference>
<dbReference type="InterPro" id="IPR021889">
    <property type="entry name" value="DUF3500"/>
</dbReference>
<dbReference type="EMBL" id="JAJTJA010000005">
    <property type="protein sequence ID" value="KAH8698729.1"/>
    <property type="molecule type" value="Genomic_DNA"/>
</dbReference>
<name>A0AAD4Q1H8_9EURO</name>
<reference evidence="1" key="1">
    <citation type="submission" date="2021-12" db="EMBL/GenBank/DDBJ databases">
        <title>Convergent genome expansion in fungi linked to evolution of root-endophyte symbiosis.</title>
        <authorList>
            <consortium name="DOE Joint Genome Institute"/>
            <person name="Ke Y.-H."/>
            <person name="Bonito G."/>
            <person name="Liao H.-L."/>
            <person name="Looney B."/>
            <person name="Rojas-Flechas A."/>
            <person name="Nash J."/>
            <person name="Hameed K."/>
            <person name="Schadt C."/>
            <person name="Martin F."/>
            <person name="Crous P.W."/>
            <person name="Miettinen O."/>
            <person name="Magnuson J.K."/>
            <person name="Labbe J."/>
            <person name="Jacobson D."/>
            <person name="Doktycz M.J."/>
            <person name="Veneault-Fourrey C."/>
            <person name="Kuo A."/>
            <person name="Mondo S."/>
            <person name="Calhoun S."/>
            <person name="Riley R."/>
            <person name="Ohm R."/>
            <person name="LaButti K."/>
            <person name="Andreopoulos B."/>
            <person name="Pangilinan J."/>
            <person name="Nolan M."/>
            <person name="Tritt A."/>
            <person name="Clum A."/>
            <person name="Lipzen A."/>
            <person name="Daum C."/>
            <person name="Barry K."/>
            <person name="Grigoriev I.V."/>
            <person name="Vilgalys R."/>
        </authorList>
    </citation>
    <scope>NUCLEOTIDE SEQUENCE</scope>
    <source>
        <strain evidence="1">PMI_201</strain>
    </source>
</reference>
<dbReference type="Pfam" id="PF12006">
    <property type="entry name" value="DUF3500"/>
    <property type="match status" value="1"/>
</dbReference>
<dbReference type="PANTHER" id="PTHR37489">
    <property type="entry name" value="DUF3500 DOMAIN-CONTAINING PROTEIN"/>
    <property type="match status" value="1"/>
</dbReference>
<keyword evidence="2" id="KW-1185">Reference proteome</keyword>
<organism evidence="1 2">
    <name type="scientific">Talaromyces proteolyticus</name>
    <dbReference type="NCBI Taxonomy" id="1131652"/>
    <lineage>
        <taxon>Eukaryota</taxon>
        <taxon>Fungi</taxon>
        <taxon>Dikarya</taxon>
        <taxon>Ascomycota</taxon>
        <taxon>Pezizomycotina</taxon>
        <taxon>Eurotiomycetes</taxon>
        <taxon>Eurotiomycetidae</taxon>
        <taxon>Eurotiales</taxon>
        <taxon>Trichocomaceae</taxon>
        <taxon>Talaromyces</taxon>
        <taxon>Talaromyces sect. Bacilispori</taxon>
    </lineage>
</organism>
<sequence>MLSSLDVRAFRQYIPPRDTQRSRELANSDAYQWANIRCAEPFMEKWMSTWKELYMEPYRGITTDGKVQPDLFPLAIPGQDRGAPTAAMVDAARRLLSAVSPVQKAILVHPIGAPEWRSWANPEIYIFKHGLRLEEVNENIIMRVYDLMKASLSRSGYAKARGCMKVNAFLGEVVDGTKVLNEHSYNLLLFGTPSLTLPWGWQLYGHHLCINCFVLASQVVISPVFMGAEPNIIDEGPDQGTVLFAEQEALGVSLVRSFDKQLYERVQIYQELSSPPIPSSRFHRADQRHLGGAFHDNRVIPYEGVRCSLFSPSQQEHLRGIIRLTLDYLPPKALSARMEDISTHWDQTYFCWIGGTDPGRPFYYKVHSPVVMIEFDHHTGVFLNNTEPQPFHIHTLVRTPNGNDYGKELLRQFERLHKP</sequence>
<proteinExistence type="predicted"/>
<dbReference type="RefSeq" id="XP_046073193.1">
    <property type="nucleotide sequence ID" value="XM_046211026.1"/>
</dbReference>
<dbReference type="AlphaFoldDB" id="A0AAD4Q1H8"/>
<accession>A0AAD4Q1H8</accession>
<comment type="caution">
    <text evidence="1">The sequence shown here is derived from an EMBL/GenBank/DDBJ whole genome shotgun (WGS) entry which is preliminary data.</text>
</comment>
<dbReference type="PANTHER" id="PTHR37489:SF1">
    <property type="entry name" value="DUF3500 DOMAIN-CONTAINING PROTEIN"/>
    <property type="match status" value="1"/>
</dbReference>
<gene>
    <name evidence="1" type="ORF">BGW36DRAFT_293720</name>
</gene>
<evidence type="ECO:0000313" key="1">
    <source>
        <dbReference type="EMBL" id="KAH8698729.1"/>
    </source>
</evidence>
<evidence type="ECO:0000313" key="2">
    <source>
        <dbReference type="Proteomes" id="UP001201262"/>
    </source>
</evidence>
<dbReference type="GeneID" id="70241313"/>